<keyword evidence="2" id="KW-0808">Transferase</keyword>
<proteinExistence type="predicted"/>
<sequence>MRQCAWLPRMDPVPAKTFEHDPDAMILNLFYEDKDDRWFPGDRHLRRMARRLLLGEPRMSGQLRVFLNLCAGLDRLGIRYRVNDYGHIAEHPDELACIIGRTFLLDKFAWKNPILLGVAAHNHPLDDPNLFKRLPVKKVVVPGPWYVDMYRPHWPDTEAWPVGIDTDLWAPSKQSQKAVDVLIYDKVHWDRERYAQEMIEPIRARLLKDGRSLTELRYGSYKEADYQGALARSRAMIFLCQSESQGIAYQQALSSGVPVFAWDPGGPWRDPDYYPHRVRFAPVSSVPYWDERCGAKFTDIAGFEAGWERFWAGCAAGDFDPRGYILDNLTLEQRALQYYEIALSIVRESAASQTSAGPADRRSKESNHDRKLHRRHEMS</sequence>
<feature type="compositionally biased region" description="Basic and acidic residues" evidence="1">
    <location>
        <begin position="359"/>
        <end position="369"/>
    </location>
</feature>
<feature type="compositionally biased region" description="Basic residues" evidence="1">
    <location>
        <begin position="370"/>
        <end position="379"/>
    </location>
</feature>
<dbReference type="GO" id="GO:0016740">
    <property type="term" value="F:transferase activity"/>
    <property type="evidence" value="ECO:0007669"/>
    <property type="project" value="UniProtKB-KW"/>
</dbReference>
<accession>A0A2U3PST9</accession>
<evidence type="ECO:0000256" key="1">
    <source>
        <dbReference type="SAM" id="MobiDB-lite"/>
    </source>
</evidence>
<organism evidence="2 3">
    <name type="scientific">Bradyrhizobium vignae</name>
    <dbReference type="NCBI Taxonomy" id="1549949"/>
    <lineage>
        <taxon>Bacteria</taxon>
        <taxon>Pseudomonadati</taxon>
        <taxon>Pseudomonadota</taxon>
        <taxon>Alphaproteobacteria</taxon>
        <taxon>Hyphomicrobiales</taxon>
        <taxon>Nitrobacteraceae</taxon>
        <taxon>Bradyrhizobium</taxon>
    </lineage>
</organism>
<feature type="region of interest" description="Disordered" evidence="1">
    <location>
        <begin position="351"/>
        <end position="379"/>
    </location>
</feature>
<reference evidence="2 3" key="1">
    <citation type="submission" date="2018-03" db="EMBL/GenBank/DDBJ databases">
        <authorList>
            <person name="Gully D."/>
        </authorList>
    </citation>
    <scope>NUCLEOTIDE SEQUENCE [LARGE SCALE GENOMIC DNA]</scope>
    <source>
        <strain evidence="2">ORS3257</strain>
    </source>
</reference>
<evidence type="ECO:0000313" key="3">
    <source>
        <dbReference type="Proteomes" id="UP000246085"/>
    </source>
</evidence>
<dbReference type="Proteomes" id="UP000246085">
    <property type="component" value="Chromosome BRAD3257"/>
</dbReference>
<protein>
    <submittedName>
        <fullName evidence="2">Glycosyltransferase</fullName>
    </submittedName>
</protein>
<dbReference type="AlphaFoldDB" id="A0A2U3PST9"/>
<name>A0A2U3PST9_9BRAD</name>
<dbReference type="SUPFAM" id="SSF53756">
    <property type="entry name" value="UDP-Glycosyltransferase/glycogen phosphorylase"/>
    <property type="match status" value="1"/>
</dbReference>
<gene>
    <name evidence="2" type="ORF">BRAD3257_1077</name>
</gene>
<dbReference type="EMBL" id="LS398110">
    <property type="protein sequence ID" value="SPP92217.1"/>
    <property type="molecule type" value="Genomic_DNA"/>
</dbReference>
<evidence type="ECO:0000313" key="2">
    <source>
        <dbReference type="EMBL" id="SPP92217.1"/>
    </source>
</evidence>
<dbReference type="KEGG" id="bvz:BRAD3257_1077"/>